<dbReference type="OrthoDB" id="2565286at2759"/>
<evidence type="ECO:0000313" key="2">
    <source>
        <dbReference type="EMBL" id="OCF46845.1"/>
    </source>
</evidence>
<dbReference type="EMBL" id="CP144527">
    <property type="protein sequence ID" value="WWC72466.1"/>
    <property type="molecule type" value="Genomic_DNA"/>
</dbReference>
<dbReference type="KEGG" id="kpin:30175601"/>
<reference evidence="3" key="4">
    <citation type="submission" date="2024-02" db="EMBL/GenBank/DDBJ databases">
        <title>Comparative genomics of Cryptococcus and Kwoniella reveals pathogenesis evolution and contrasting modes of karyotype evolution via chromosome fusion or intercentromeric recombination.</title>
        <authorList>
            <person name="Coelho M.A."/>
            <person name="David-Palma M."/>
            <person name="Shea T."/>
            <person name="Bowers K."/>
            <person name="McGinley-Smith S."/>
            <person name="Mohammad A.W."/>
            <person name="Gnirke A."/>
            <person name="Yurkov A.M."/>
            <person name="Nowrousian M."/>
            <person name="Sun S."/>
            <person name="Cuomo C.A."/>
            <person name="Heitman J."/>
        </authorList>
    </citation>
    <scope>NUCLEOTIDE SEQUENCE</scope>
    <source>
        <strain evidence="3">CBS 10737</strain>
    </source>
</reference>
<evidence type="ECO:0000256" key="1">
    <source>
        <dbReference type="SAM" id="MobiDB-lite"/>
    </source>
</evidence>
<dbReference type="EMBL" id="KI894015">
    <property type="protein sequence ID" value="OCF46845.1"/>
    <property type="molecule type" value="Genomic_DNA"/>
</dbReference>
<reference evidence="2" key="1">
    <citation type="submission" date="2013-07" db="EMBL/GenBank/DDBJ databases">
        <title>The Genome Sequence of Cryptococcus pinus CBS10737.</title>
        <authorList>
            <consortium name="The Broad Institute Genome Sequencing Platform"/>
            <person name="Cuomo C."/>
            <person name="Litvintseva A."/>
            <person name="Chen Y."/>
            <person name="Heitman J."/>
            <person name="Sun S."/>
            <person name="Springer D."/>
            <person name="Dromer F."/>
            <person name="Young S.K."/>
            <person name="Zeng Q."/>
            <person name="Gargeya S."/>
            <person name="Fitzgerald M."/>
            <person name="Abouelleil A."/>
            <person name="Alvarado L."/>
            <person name="Berlin A.M."/>
            <person name="Chapman S.B."/>
            <person name="Dewar J."/>
            <person name="Goldberg J."/>
            <person name="Griggs A."/>
            <person name="Gujja S."/>
            <person name="Hansen M."/>
            <person name="Howarth C."/>
            <person name="Imamovic A."/>
            <person name="Larimer J."/>
            <person name="McCowan C."/>
            <person name="Murphy C."/>
            <person name="Pearson M."/>
            <person name="Priest M."/>
            <person name="Roberts A."/>
            <person name="Saif S."/>
            <person name="Shea T."/>
            <person name="Sykes S."/>
            <person name="Wortman J."/>
            <person name="Nusbaum C."/>
            <person name="Birren B."/>
        </authorList>
    </citation>
    <scope>NUCLEOTIDE SEQUENCE [LARGE SCALE GENOMIC DNA]</scope>
    <source>
        <strain evidence="2">CBS 10737</strain>
    </source>
</reference>
<organism evidence="2">
    <name type="scientific">Kwoniella pini CBS 10737</name>
    <dbReference type="NCBI Taxonomy" id="1296096"/>
    <lineage>
        <taxon>Eukaryota</taxon>
        <taxon>Fungi</taxon>
        <taxon>Dikarya</taxon>
        <taxon>Basidiomycota</taxon>
        <taxon>Agaricomycotina</taxon>
        <taxon>Tremellomycetes</taxon>
        <taxon>Tremellales</taxon>
        <taxon>Cryptococcaceae</taxon>
        <taxon>Kwoniella</taxon>
    </lineage>
</organism>
<reference evidence="3" key="2">
    <citation type="submission" date="2013-07" db="EMBL/GenBank/DDBJ databases">
        <authorList>
            <consortium name="The Broad Institute Genome Sequencing Platform"/>
            <person name="Cuomo C."/>
            <person name="Litvintseva A."/>
            <person name="Chen Y."/>
            <person name="Heitman J."/>
            <person name="Sun S."/>
            <person name="Springer D."/>
            <person name="Dromer F."/>
            <person name="Young S.K."/>
            <person name="Zeng Q."/>
            <person name="Gargeya S."/>
            <person name="Fitzgerald M."/>
            <person name="Abouelleil A."/>
            <person name="Alvarado L."/>
            <person name="Berlin A.M."/>
            <person name="Chapman S.B."/>
            <person name="Dewar J."/>
            <person name="Goldberg J."/>
            <person name="Griggs A."/>
            <person name="Gujja S."/>
            <person name="Hansen M."/>
            <person name="Howarth C."/>
            <person name="Imamovic A."/>
            <person name="Larimer J."/>
            <person name="McCowan C."/>
            <person name="Murphy C."/>
            <person name="Pearson M."/>
            <person name="Priest M."/>
            <person name="Roberts A."/>
            <person name="Saif S."/>
            <person name="Shea T."/>
            <person name="Sykes S."/>
            <person name="Wortman J."/>
            <person name="Nusbaum C."/>
            <person name="Birren B."/>
        </authorList>
    </citation>
    <scope>NUCLEOTIDE SEQUENCE</scope>
    <source>
        <strain evidence="3">CBS 10737</strain>
    </source>
</reference>
<dbReference type="RefSeq" id="XP_019008064.1">
    <property type="nucleotide sequence ID" value="XM_019158926.1"/>
</dbReference>
<gene>
    <name evidence="2" type="ORF">I206_07232</name>
    <name evidence="3" type="ORF">I206_106428</name>
</gene>
<evidence type="ECO:0000313" key="4">
    <source>
        <dbReference type="Proteomes" id="UP000094020"/>
    </source>
</evidence>
<evidence type="ECO:0000313" key="3">
    <source>
        <dbReference type="EMBL" id="WWC72466.1"/>
    </source>
</evidence>
<dbReference type="GeneID" id="30175601"/>
<reference evidence="2" key="3">
    <citation type="submission" date="2016-07" db="EMBL/GenBank/DDBJ databases">
        <title>Evolution of pathogenesis and genome organization in the Tremellales.</title>
        <authorList>
            <person name="Cuomo C."/>
            <person name="Litvintseva A."/>
            <person name="Heitman J."/>
            <person name="Chen Y."/>
            <person name="Sun S."/>
            <person name="Springer D."/>
            <person name="Dromer F."/>
            <person name="Young S."/>
            <person name="Zeng Q."/>
            <person name="Chapman S."/>
            <person name="Gujja S."/>
            <person name="Saif S."/>
            <person name="Birren B."/>
        </authorList>
    </citation>
    <scope>NUCLEOTIDE SEQUENCE</scope>
    <source>
        <strain evidence="2">CBS 10737</strain>
    </source>
</reference>
<dbReference type="AlphaFoldDB" id="A0A1B9HU98"/>
<proteinExistence type="predicted"/>
<accession>A0A1B9HU98</accession>
<feature type="compositionally biased region" description="Polar residues" evidence="1">
    <location>
        <begin position="1"/>
        <end position="13"/>
    </location>
</feature>
<keyword evidence="4" id="KW-1185">Reference proteome</keyword>
<protein>
    <submittedName>
        <fullName evidence="2">Uncharacterized protein</fullName>
    </submittedName>
</protein>
<feature type="region of interest" description="Disordered" evidence="1">
    <location>
        <begin position="1"/>
        <end position="56"/>
    </location>
</feature>
<dbReference type="Proteomes" id="UP000094020">
    <property type="component" value="Chromosome 9"/>
</dbReference>
<name>A0A1B9HU98_9TREE</name>
<sequence length="372" mass="41677">MTSHNQFDSTIKSTCRPKISKRSYPCMDDQTPQYSPFSHIQPLPSPLNPAQEPLRPYHGEGSTMIPSRRSSGYDLAPFTSQPLSYPPPGAILTHPSFAQPQPQVISYSQTPQREFSFIFETGRKEPKSKKIKVPKDTKVPTSRQRPVLANKCFKDSNVALTRKAKPPSLNLKDSAKAFMMELDQTTYMPSPPPTAGLLRSRELPVVSDLPPYQTFGQPQNPYVSPRLTLSHRGGPEQPSSSYNYFTTSPLHDYRHESYDHQDSPPLPINAPVPRAPMQAYTPFFEDDLSFPDDDLDGEYEMEIEYNHQSNNAQEGVCHGLGLNLGEKKIEMMDFVPSKPSLALMMSSENDHQSTISRISETNSNLMGLGLSN</sequence>